<reference evidence="1 2" key="1">
    <citation type="submission" date="2019-11" db="EMBL/GenBank/DDBJ databases">
        <title>Whole genome sequence of Oryza granulata.</title>
        <authorList>
            <person name="Li W."/>
        </authorList>
    </citation>
    <scope>NUCLEOTIDE SEQUENCE [LARGE SCALE GENOMIC DNA]</scope>
    <source>
        <strain evidence="2">cv. Menghai</strain>
        <tissue evidence="1">Leaf</tissue>
    </source>
</reference>
<name>A0A6G1BP23_9ORYZ</name>
<sequence length="152" mass="16184">MARSSYVDEETSPKVVLELGDGEDKDLTPYIVTKDLPMVTLTKCSTICPNSDAKADLTVVVVVTCATTATTSMELVTVDDAIGSTIIDNPGHSKEAHTKCSTVGLDVKGGTNQAVVAFLLMATPLEFITTWMEPSPVMGLKLDAVINLKNKH</sequence>
<comment type="caution">
    <text evidence="1">The sequence shown here is derived from an EMBL/GenBank/DDBJ whole genome shotgun (WGS) entry which is preliminary data.</text>
</comment>
<dbReference type="OrthoDB" id="715464at2759"/>
<gene>
    <name evidence="1" type="ORF">E2562_030176</name>
</gene>
<proteinExistence type="predicted"/>
<organism evidence="1 2">
    <name type="scientific">Oryza meyeriana var. granulata</name>
    <dbReference type="NCBI Taxonomy" id="110450"/>
    <lineage>
        <taxon>Eukaryota</taxon>
        <taxon>Viridiplantae</taxon>
        <taxon>Streptophyta</taxon>
        <taxon>Embryophyta</taxon>
        <taxon>Tracheophyta</taxon>
        <taxon>Spermatophyta</taxon>
        <taxon>Magnoliopsida</taxon>
        <taxon>Liliopsida</taxon>
        <taxon>Poales</taxon>
        <taxon>Poaceae</taxon>
        <taxon>BOP clade</taxon>
        <taxon>Oryzoideae</taxon>
        <taxon>Oryzeae</taxon>
        <taxon>Oryzinae</taxon>
        <taxon>Oryza</taxon>
        <taxon>Oryza meyeriana</taxon>
    </lineage>
</organism>
<evidence type="ECO:0000313" key="1">
    <source>
        <dbReference type="EMBL" id="KAF0889700.1"/>
    </source>
</evidence>
<keyword evidence="2" id="KW-1185">Reference proteome</keyword>
<protein>
    <submittedName>
        <fullName evidence="1">Uncharacterized protein</fullName>
    </submittedName>
</protein>
<dbReference type="AlphaFoldDB" id="A0A6G1BP23"/>
<evidence type="ECO:0000313" key="2">
    <source>
        <dbReference type="Proteomes" id="UP000479710"/>
    </source>
</evidence>
<dbReference type="EMBL" id="SPHZ02000012">
    <property type="protein sequence ID" value="KAF0889700.1"/>
    <property type="molecule type" value="Genomic_DNA"/>
</dbReference>
<accession>A0A6G1BP23</accession>
<dbReference type="Proteomes" id="UP000479710">
    <property type="component" value="Unassembled WGS sequence"/>
</dbReference>